<evidence type="ECO:0000313" key="2">
    <source>
        <dbReference type="EMBL" id="PVZ94003.1"/>
    </source>
</evidence>
<dbReference type="InterPro" id="IPR023365">
    <property type="entry name" value="Sortase_dom-sf"/>
</dbReference>
<protein>
    <submittedName>
        <fullName evidence="2">Class F sortase</fullName>
    </submittedName>
</protein>
<evidence type="ECO:0000256" key="1">
    <source>
        <dbReference type="ARBA" id="ARBA00022801"/>
    </source>
</evidence>
<proteinExistence type="predicted"/>
<dbReference type="InterPro" id="IPR042001">
    <property type="entry name" value="Sortase_F"/>
</dbReference>
<organism evidence="2 3">
    <name type="scientific">Amnibacterium flavum</name>
    <dbReference type="NCBI Taxonomy" id="2173173"/>
    <lineage>
        <taxon>Bacteria</taxon>
        <taxon>Bacillati</taxon>
        <taxon>Actinomycetota</taxon>
        <taxon>Actinomycetes</taxon>
        <taxon>Micrococcales</taxon>
        <taxon>Microbacteriaceae</taxon>
        <taxon>Amnibacterium</taxon>
    </lineage>
</organism>
<dbReference type="Pfam" id="PF04203">
    <property type="entry name" value="Sortase"/>
    <property type="match status" value="1"/>
</dbReference>
<dbReference type="Proteomes" id="UP000244893">
    <property type="component" value="Unassembled WGS sequence"/>
</dbReference>
<keyword evidence="3" id="KW-1185">Reference proteome</keyword>
<dbReference type="OrthoDB" id="525039at2"/>
<dbReference type="CDD" id="cd05829">
    <property type="entry name" value="Sortase_F"/>
    <property type="match status" value="1"/>
</dbReference>
<name>A0A2V1HN02_9MICO</name>
<sequence length="227" mass="23394">MAARPVRRGLGLLLVSGSLVALVAWAVTFSGSVSDDEPVRSFRLTPAATASAAPTPRPTAVVDVPVASASLSTLSLPVSTPPARVQIPEIGIDMGVLPVGVKTDGEMEVPDDPSVAGWYRWGSDPRSGAGSTVIAAHVDSLRYGLGPFARLRDLVPGSEITVIGSDGGSHLYRVDGLSAFAKDALPAAELFERSGPSRLVLITCGGTFDETALTYSDNVVVTASPVL</sequence>
<reference evidence="2 3" key="1">
    <citation type="submission" date="2018-05" db="EMBL/GenBank/DDBJ databases">
        <title>Amnibacterium sp. M8JJ-5, whole genome shotgun sequence.</title>
        <authorList>
            <person name="Tuo L."/>
        </authorList>
    </citation>
    <scope>NUCLEOTIDE SEQUENCE [LARGE SCALE GENOMIC DNA]</scope>
    <source>
        <strain evidence="2 3">M8JJ-5</strain>
    </source>
</reference>
<dbReference type="InterPro" id="IPR005754">
    <property type="entry name" value="Sortase"/>
</dbReference>
<dbReference type="Gene3D" id="2.40.260.10">
    <property type="entry name" value="Sortase"/>
    <property type="match status" value="1"/>
</dbReference>
<dbReference type="AlphaFoldDB" id="A0A2V1HN02"/>
<evidence type="ECO:0000313" key="3">
    <source>
        <dbReference type="Proteomes" id="UP000244893"/>
    </source>
</evidence>
<keyword evidence="1" id="KW-0378">Hydrolase</keyword>
<comment type="caution">
    <text evidence="2">The sequence shown here is derived from an EMBL/GenBank/DDBJ whole genome shotgun (WGS) entry which is preliminary data.</text>
</comment>
<dbReference type="SUPFAM" id="SSF63817">
    <property type="entry name" value="Sortase"/>
    <property type="match status" value="1"/>
</dbReference>
<dbReference type="GO" id="GO:0016787">
    <property type="term" value="F:hydrolase activity"/>
    <property type="evidence" value="ECO:0007669"/>
    <property type="project" value="UniProtKB-KW"/>
</dbReference>
<accession>A0A2V1HN02</accession>
<gene>
    <name evidence="2" type="ORF">DDQ50_09610</name>
</gene>
<dbReference type="EMBL" id="QEOP01000002">
    <property type="protein sequence ID" value="PVZ94003.1"/>
    <property type="molecule type" value="Genomic_DNA"/>
</dbReference>